<dbReference type="EMBL" id="AE015451">
    <property type="protein sequence ID" value="AAN67889.2"/>
    <property type="molecule type" value="Genomic_DNA"/>
</dbReference>
<dbReference type="GO" id="GO:0003677">
    <property type="term" value="F:DNA binding"/>
    <property type="evidence" value="ECO:0007669"/>
    <property type="project" value="InterPro"/>
</dbReference>
<dbReference type="InterPro" id="IPR029060">
    <property type="entry name" value="PIN-like_dom_sf"/>
</dbReference>
<evidence type="ECO:0000256" key="2">
    <source>
        <dbReference type="ARBA" id="ARBA00022801"/>
    </source>
</evidence>
<dbReference type="Gene3D" id="1.10.150.20">
    <property type="entry name" value="5' to 3' exonuclease, C-terminal subdomain"/>
    <property type="match status" value="1"/>
</dbReference>
<dbReference type="InterPro" id="IPR038969">
    <property type="entry name" value="FEN"/>
</dbReference>
<dbReference type="GO" id="GO:0008409">
    <property type="term" value="F:5'-3' exonuclease activity"/>
    <property type="evidence" value="ECO:0007669"/>
    <property type="project" value="InterPro"/>
</dbReference>
<evidence type="ECO:0000256" key="1">
    <source>
        <dbReference type="ARBA" id="ARBA00022722"/>
    </source>
</evidence>
<evidence type="ECO:0000259" key="3">
    <source>
        <dbReference type="SMART" id="SM00475"/>
    </source>
</evidence>
<dbReference type="eggNOG" id="COG0258">
    <property type="taxonomic scope" value="Bacteria"/>
</dbReference>
<dbReference type="Gene3D" id="3.40.50.1010">
    <property type="entry name" value="5'-nuclease"/>
    <property type="match status" value="1"/>
</dbReference>
<sequence>MRRVIIDADVLSVQAAVVNQKAIRWGGDEEGERALWTLHAFEEDGEATFTGMVQNLIDKTGADEALLVFSDKVNWRKTVLPTYKHNRSKTVQPLLRSHLTAWAQETFPSISKPTLEGDDVCGILLTRARKFGEEIVVASIDKDFKTVPGHHYNFNTDTFFEVTEEEADYWHLYQTLMGDTTDGYSGCPGIGPVAAKRLLDKSPTWETVVAAFEKAGLCEEEALVQARVARILRSSDYDFRLKKVKLWSPE</sequence>
<dbReference type="Pfam" id="PF02739">
    <property type="entry name" value="5_3_exonuc_N"/>
    <property type="match status" value="1"/>
</dbReference>
<dbReference type="AlphaFoldDB" id="Q88KL4"/>
<dbReference type="PaxDb" id="160488-PP_2276"/>
<dbReference type="InterPro" id="IPR020046">
    <property type="entry name" value="5-3_exonucl_a-hlix_arch_N"/>
</dbReference>
<feature type="domain" description="5'-3' exonuclease" evidence="3">
    <location>
        <begin position="32"/>
        <end position="247"/>
    </location>
</feature>
<dbReference type="InterPro" id="IPR002421">
    <property type="entry name" value="5-3_exonuclease"/>
</dbReference>
<dbReference type="RefSeq" id="WP_061405618.1">
    <property type="nucleotide sequence ID" value="NC_002947.4"/>
</dbReference>
<organism evidence="4 5">
    <name type="scientific">Pseudomonas putida (strain ATCC 47054 / DSM 6125 / CFBP 8728 / NCIMB 11950 / KT2440)</name>
    <dbReference type="NCBI Taxonomy" id="160488"/>
    <lineage>
        <taxon>Bacteria</taxon>
        <taxon>Pseudomonadati</taxon>
        <taxon>Pseudomonadota</taxon>
        <taxon>Gammaproteobacteria</taxon>
        <taxon>Pseudomonadales</taxon>
        <taxon>Pseudomonadaceae</taxon>
        <taxon>Pseudomonas</taxon>
    </lineage>
</organism>
<dbReference type="InterPro" id="IPR036279">
    <property type="entry name" value="5-3_exonuclease_C_sf"/>
</dbReference>
<dbReference type="Proteomes" id="UP000000556">
    <property type="component" value="Chromosome"/>
</dbReference>
<name>Q88KL4_PSEPK</name>
<protein>
    <submittedName>
        <fullName evidence="4">Phage exonuclease</fullName>
    </submittedName>
</protein>
<accession>Q88KL4</accession>
<reference evidence="4 5" key="1">
    <citation type="journal article" date="2002" name="Environ. Microbiol.">
        <title>Complete genome sequence and comparative analysis of the metabolically versatile Pseudomonas putida KT2440.</title>
        <authorList>
            <person name="Nelson K.E."/>
            <person name="Weinel C."/>
            <person name="Paulsen I.T."/>
            <person name="Dodson R.J."/>
            <person name="Hilbert H."/>
            <person name="Martins dos Santos V.A."/>
            <person name="Fouts D.E."/>
            <person name="Gill S.R."/>
            <person name="Pop M."/>
            <person name="Holmes M."/>
            <person name="Brinkac L."/>
            <person name="Beanan M."/>
            <person name="DeBoy R.T."/>
            <person name="Daugherty S."/>
            <person name="Kolonay J."/>
            <person name="Madupu R."/>
            <person name="Nelson W."/>
            <person name="White O."/>
            <person name="Peterson J."/>
            <person name="Khouri H."/>
            <person name="Hance I."/>
            <person name="Chris Lee P."/>
            <person name="Holtzapple E."/>
            <person name="Scanlan D."/>
            <person name="Tran K."/>
            <person name="Moazzez A."/>
            <person name="Utterback T."/>
            <person name="Rizzo M."/>
            <person name="Lee K."/>
            <person name="Kosack D."/>
            <person name="Moestl D."/>
            <person name="Wedler H."/>
            <person name="Lauber J."/>
            <person name="Stjepandic D."/>
            <person name="Hoheisel J."/>
            <person name="Straetz M."/>
            <person name="Heim S."/>
            <person name="Kiewitz C."/>
            <person name="Eisen J.A."/>
            <person name="Timmis K.N."/>
            <person name="Dusterhoft A."/>
            <person name="Tummler B."/>
            <person name="Fraser C.M."/>
        </authorList>
    </citation>
    <scope>NUCLEOTIDE SEQUENCE [LARGE SCALE GENOMIC DNA]</scope>
    <source>
        <strain evidence="5">ATCC 47054 / DSM 6125 / CFBP 8728 / NCIMB 11950 / KT2440</strain>
    </source>
</reference>
<dbReference type="PANTHER" id="PTHR42646:SF2">
    <property type="entry name" value="5'-3' EXONUCLEASE FAMILY PROTEIN"/>
    <property type="match status" value="1"/>
</dbReference>
<dbReference type="SUPFAM" id="SSF47807">
    <property type="entry name" value="5' to 3' exonuclease, C-terminal subdomain"/>
    <property type="match status" value="1"/>
</dbReference>
<dbReference type="GO" id="GO:0033567">
    <property type="term" value="P:DNA replication, Okazaki fragment processing"/>
    <property type="evidence" value="ECO:0007669"/>
    <property type="project" value="InterPro"/>
</dbReference>
<evidence type="ECO:0000313" key="4">
    <source>
        <dbReference type="EMBL" id="AAN67889.2"/>
    </source>
</evidence>
<evidence type="ECO:0000313" key="5">
    <source>
        <dbReference type="Proteomes" id="UP000000556"/>
    </source>
</evidence>
<keyword evidence="1" id="KW-0540">Nuclease</keyword>
<proteinExistence type="predicted"/>
<dbReference type="OrthoDB" id="9806424at2"/>
<dbReference type="PANTHER" id="PTHR42646">
    <property type="entry name" value="FLAP ENDONUCLEASE XNI"/>
    <property type="match status" value="1"/>
</dbReference>
<dbReference type="SMART" id="SM00475">
    <property type="entry name" value="53EXOc"/>
    <property type="match status" value="1"/>
</dbReference>
<gene>
    <name evidence="4" type="ordered locus">PP_2276</name>
</gene>
<dbReference type="GO" id="GO:0017108">
    <property type="term" value="F:5'-flap endonuclease activity"/>
    <property type="evidence" value="ECO:0007669"/>
    <property type="project" value="InterPro"/>
</dbReference>
<dbReference type="BioCyc" id="PPUT160488:G1G01-2430-MONOMER"/>
<dbReference type="STRING" id="160488.PP_2276"/>
<keyword evidence="2" id="KW-0378">Hydrolase</keyword>
<dbReference type="KEGG" id="ppu:PP_2276"/>
<dbReference type="SUPFAM" id="SSF88723">
    <property type="entry name" value="PIN domain-like"/>
    <property type="match status" value="1"/>
</dbReference>
<dbReference type="PATRIC" id="fig|160488.4.peg.2407"/>
<reference evidence="4 5" key="2">
    <citation type="journal article" date="2016" name="Environ. Microbiol.">
        <title>The revisited genome of Pseudomonas putida KT2440 enlightens its value as a robust metabolic chassis.</title>
        <authorList>
            <person name="Belda E."/>
            <person name="van Heck R.G."/>
            <person name="Lopez-Sanchez M.J."/>
            <person name="Cruveiller S."/>
            <person name="Barbe V."/>
            <person name="Fraser C."/>
            <person name="Klenk H.P."/>
            <person name="Petersen J."/>
            <person name="Morgat A."/>
            <person name="Nikel P.I."/>
            <person name="Vallenet D."/>
            <person name="Rouy Z."/>
            <person name="Sekowska A."/>
            <person name="Martins Dos Santos V.A."/>
            <person name="de Lorenzo V."/>
            <person name="Danchin A."/>
            <person name="Medigue C."/>
        </authorList>
    </citation>
    <scope>NUCLEOTIDE SEQUENCE [LARGE SCALE GENOMIC DNA]</scope>
    <source>
        <strain evidence="5">ATCC 47054 / DSM 6125 / CFBP 8728 / NCIMB 11950 / KT2440</strain>
    </source>
</reference>
<keyword evidence="5" id="KW-1185">Reference proteome</keyword>
<keyword evidence="4" id="KW-0269">Exonuclease</keyword>